<dbReference type="GO" id="GO:0005886">
    <property type="term" value="C:plasma membrane"/>
    <property type="evidence" value="ECO:0007669"/>
    <property type="project" value="TreeGrafter"/>
</dbReference>
<organism evidence="2 3">
    <name type="scientific">Neogemmobacter tilapiae</name>
    <dbReference type="NCBI Taxonomy" id="875041"/>
    <lineage>
        <taxon>Bacteria</taxon>
        <taxon>Pseudomonadati</taxon>
        <taxon>Pseudomonadota</taxon>
        <taxon>Alphaproteobacteria</taxon>
        <taxon>Rhodobacterales</taxon>
        <taxon>Paracoccaceae</taxon>
        <taxon>Neogemmobacter</taxon>
    </lineage>
</organism>
<evidence type="ECO:0000313" key="3">
    <source>
        <dbReference type="Proteomes" id="UP000638981"/>
    </source>
</evidence>
<reference evidence="2" key="2">
    <citation type="submission" date="2020-09" db="EMBL/GenBank/DDBJ databases">
        <authorList>
            <person name="Sun Q."/>
            <person name="Kim S."/>
        </authorList>
    </citation>
    <scope>NUCLEOTIDE SEQUENCE</scope>
    <source>
        <strain evidence="2">KCTC 23310</strain>
    </source>
</reference>
<keyword evidence="3" id="KW-1185">Reference proteome</keyword>
<dbReference type="GO" id="GO:0090313">
    <property type="term" value="P:regulation of protein targeting to membrane"/>
    <property type="evidence" value="ECO:0007669"/>
    <property type="project" value="TreeGrafter"/>
</dbReference>
<dbReference type="RefSeq" id="WP_189410301.1">
    <property type="nucleotide sequence ID" value="NZ_BMYJ01000002.1"/>
</dbReference>
<sequence>MRWIVRIVGTLLVLILLAFAALFFVPAEKIAQLAAERFERATGRALTIGGDIRPTFWPVLGVSTGPVRVANADWASETPMFKAQGLSIGVDAGALIGGEVRVTEVVADAPEILLERGADGRANWEFGGGGGGGEAGASGGAAPAFTLDRGEIRGGAVTYIDHALGETLALTALDMDFALPDWAGAATANVKGQLRGQDFTADVSLAQANAALSGKLTGLTLALRAGAAQVGFDGKAGLSPLMAEGKLDADLGDLAALSRLVGMARPELPQGLGAGLVKAKGDLTLTPEGSVHLRGAGLVLDGNSLSGDVDYGPGAARPKISANLRGGKIDLRGLTGEGGSGGGGGGSGWPKDRIDVSGLGAVDGALALQAEAVELGWMQLGPTQAVVSLEDRRAVIELKKVSAYEGAIAGQVVVNGRGGLSVGGDLVIGGLSMQPLLQDLAGFDRLLAKGDVKLKFLSAGDNVAQLMAGLSGNGSVALGQGEIRGLDIGGMITNLDPGYVGEGAKTIFSGLSGTFTMEGGVVSNKDMALASPVVNVNGRGKVDLGGRSLDYRVVPKVAAVNGLKVPVDISGPWDNLSYKIDVKAATGVDVEEEAKTKIEEKLGIKRKKGESLEDAAKRKAEKKLEREAKKALEGLLGGE</sequence>
<dbReference type="Pfam" id="PF05170">
    <property type="entry name" value="AsmA"/>
    <property type="match status" value="2"/>
</dbReference>
<dbReference type="Proteomes" id="UP000638981">
    <property type="component" value="Unassembled WGS sequence"/>
</dbReference>
<evidence type="ECO:0000313" key="2">
    <source>
        <dbReference type="EMBL" id="GHC48177.1"/>
    </source>
</evidence>
<reference evidence="2" key="1">
    <citation type="journal article" date="2014" name="Int. J. Syst. Evol. Microbiol.">
        <title>Complete genome sequence of Corynebacterium casei LMG S-19264T (=DSM 44701T), isolated from a smear-ripened cheese.</title>
        <authorList>
            <consortium name="US DOE Joint Genome Institute (JGI-PGF)"/>
            <person name="Walter F."/>
            <person name="Albersmeier A."/>
            <person name="Kalinowski J."/>
            <person name="Ruckert C."/>
        </authorList>
    </citation>
    <scope>NUCLEOTIDE SEQUENCE</scope>
    <source>
        <strain evidence="2">KCTC 23310</strain>
    </source>
</reference>
<feature type="domain" description="AsmA" evidence="1">
    <location>
        <begin position="345"/>
        <end position="526"/>
    </location>
</feature>
<feature type="domain" description="AsmA" evidence="1">
    <location>
        <begin position="7"/>
        <end position="216"/>
    </location>
</feature>
<name>A0A918WI16_9RHOB</name>
<dbReference type="PANTHER" id="PTHR30441:SF4">
    <property type="entry name" value="PROTEIN ASMA"/>
    <property type="match status" value="1"/>
</dbReference>
<accession>A0A918WI16</accession>
<gene>
    <name evidence="2" type="primary">amsA</name>
    <name evidence="2" type="ORF">GCM10007315_07670</name>
</gene>
<evidence type="ECO:0000259" key="1">
    <source>
        <dbReference type="Pfam" id="PF05170"/>
    </source>
</evidence>
<dbReference type="InterPro" id="IPR007844">
    <property type="entry name" value="AsmA"/>
</dbReference>
<dbReference type="EMBL" id="BMYJ01000002">
    <property type="protein sequence ID" value="GHC48177.1"/>
    <property type="molecule type" value="Genomic_DNA"/>
</dbReference>
<dbReference type="InterPro" id="IPR052894">
    <property type="entry name" value="AsmA-related"/>
</dbReference>
<proteinExistence type="predicted"/>
<dbReference type="PANTHER" id="PTHR30441">
    <property type="entry name" value="DUF748 DOMAIN-CONTAINING PROTEIN"/>
    <property type="match status" value="1"/>
</dbReference>
<protein>
    <submittedName>
        <fullName evidence="2">Cell envelope biogenesis protein AsmA</fullName>
    </submittedName>
</protein>
<dbReference type="AlphaFoldDB" id="A0A918WI16"/>
<comment type="caution">
    <text evidence="2">The sequence shown here is derived from an EMBL/GenBank/DDBJ whole genome shotgun (WGS) entry which is preliminary data.</text>
</comment>